<protein>
    <submittedName>
        <fullName evidence="2">Uncharacterized protein</fullName>
    </submittedName>
</protein>
<evidence type="ECO:0000313" key="2">
    <source>
        <dbReference type="EMBL" id="RNI25417.1"/>
    </source>
</evidence>
<reference evidence="2 3" key="1">
    <citation type="submission" date="2018-11" db="EMBL/GenBank/DDBJ databases">
        <title>Draft genome of Simplicispira Flexivirga sp. BO-16.</title>
        <authorList>
            <person name="Im W.T."/>
        </authorList>
    </citation>
    <scope>NUCLEOTIDE SEQUENCE [LARGE SCALE GENOMIC DNA]</scope>
    <source>
        <strain evidence="2 3">BO-16</strain>
    </source>
</reference>
<proteinExistence type="predicted"/>
<accession>A0A3M9MJS0</accession>
<feature type="region of interest" description="Disordered" evidence="1">
    <location>
        <begin position="1"/>
        <end position="24"/>
    </location>
</feature>
<organism evidence="2 3">
    <name type="scientific">Flexivirga caeni</name>
    <dbReference type="NCBI Taxonomy" id="2294115"/>
    <lineage>
        <taxon>Bacteria</taxon>
        <taxon>Bacillati</taxon>
        <taxon>Actinomycetota</taxon>
        <taxon>Actinomycetes</taxon>
        <taxon>Micrococcales</taxon>
        <taxon>Dermacoccaceae</taxon>
        <taxon>Flexivirga</taxon>
    </lineage>
</organism>
<sequence>MLGVVSSKSTSGTQAGSESPRLKLTGSGGTCSKLAAAATSEGIISGKPSARAAVAFVKTGSPTGKDSATTETVQQFSSGATPAAQLAKLQQWVSGYHAPLKDAAAGVSVTVKLANGASPYGDKTVIVTETESKSGVTVVTTLVGIAAGKNYLQINTLGASSTQVRELAAAAWKQANHPRSGSSGASV</sequence>
<comment type="caution">
    <text evidence="2">The sequence shown here is derived from an EMBL/GenBank/DDBJ whole genome shotgun (WGS) entry which is preliminary data.</text>
</comment>
<evidence type="ECO:0000256" key="1">
    <source>
        <dbReference type="SAM" id="MobiDB-lite"/>
    </source>
</evidence>
<gene>
    <name evidence="2" type="ORF">EFY87_02005</name>
</gene>
<evidence type="ECO:0000313" key="3">
    <source>
        <dbReference type="Proteomes" id="UP000271678"/>
    </source>
</evidence>
<feature type="compositionally biased region" description="Polar residues" evidence="1">
    <location>
        <begin position="1"/>
        <end position="17"/>
    </location>
</feature>
<dbReference type="Proteomes" id="UP000271678">
    <property type="component" value="Unassembled WGS sequence"/>
</dbReference>
<keyword evidence="3" id="KW-1185">Reference proteome</keyword>
<dbReference type="AlphaFoldDB" id="A0A3M9MJS0"/>
<name>A0A3M9MJS0_9MICO</name>
<dbReference type="EMBL" id="RJJQ01000001">
    <property type="protein sequence ID" value="RNI25417.1"/>
    <property type="molecule type" value="Genomic_DNA"/>
</dbReference>